<dbReference type="InterPro" id="IPR026893">
    <property type="entry name" value="Tyr/Ser_Pase_IphP-type"/>
</dbReference>
<organism evidence="2 3">
    <name type="scientific">Gemmobacter megaterium</name>
    <dbReference type="NCBI Taxonomy" id="1086013"/>
    <lineage>
        <taxon>Bacteria</taxon>
        <taxon>Pseudomonadati</taxon>
        <taxon>Pseudomonadota</taxon>
        <taxon>Alphaproteobacteria</taxon>
        <taxon>Rhodobacterales</taxon>
        <taxon>Paracoccaceae</taxon>
        <taxon>Gemmobacter</taxon>
    </lineage>
</organism>
<name>A0A1N7Q359_9RHOB</name>
<dbReference type="PANTHER" id="PTHR31126">
    <property type="entry name" value="TYROSINE-PROTEIN PHOSPHATASE"/>
    <property type="match status" value="1"/>
</dbReference>
<evidence type="ECO:0000313" key="2">
    <source>
        <dbReference type="EMBL" id="SIT17292.1"/>
    </source>
</evidence>
<dbReference type="OrthoDB" id="1188001at2"/>
<keyword evidence="3" id="KW-1185">Reference proteome</keyword>
<proteinExistence type="inferred from homology"/>
<dbReference type="EMBL" id="FTOT01000007">
    <property type="protein sequence ID" value="SIT17292.1"/>
    <property type="molecule type" value="Genomic_DNA"/>
</dbReference>
<dbReference type="SUPFAM" id="SSF52799">
    <property type="entry name" value="(Phosphotyrosine protein) phosphatases II"/>
    <property type="match status" value="1"/>
</dbReference>
<evidence type="ECO:0000256" key="1">
    <source>
        <dbReference type="ARBA" id="ARBA00009580"/>
    </source>
</evidence>
<dbReference type="Gene3D" id="3.90.190.10">
    <property type="entry name" value="Protein tyrosine phosphatase superfamily"/>
    <property type="match status" value="1"/>
</dbReference>
<gene>
    <name evidence="2" type="ORF">SAMN05421774_10732</name>
</gene>
<dbReference type="InterPro" id="IPR029021">
    <property type="entry name" value="Prot-tyrosine_phosphatase-like"/>
</dbReference>
<dbReference type="Pfam" id="PF13350">
    <property type="entry name" value="Y_phosphatase3"/>
    <property type="match status" value="1"/>
</dbReference>
<dbReference type="AlphaFoldDB" id="A0A1N7Q359"/>
<protein>
    <submittedName>
        <fullName evidence="2">Protein-tyrosine phosphatase</fullName>
    </submittedName>
</protein>
<dbReference type="Proteomes" id="UP000186141">
    <property type="component" value="Unassembled WGS sequence"/>
</dbReference>
<comment type="similarity">
    <text evidence="1">Belongs to the protein-tyrosine phosphatase family.</text>
</comment>
<dbReference type="RefSeq" id="WP_083701309.1">
    <property type="nucleotide sequence ID" value="NZ_BMEH01000007.1"/>
</dbReference>
<dbReference type="STRING" id="1086013.SAMN05421774_10732"/>
<dbReference type="GO" id="GO:0004721">
    <property type="term" value="F:phosphoprotein phosphatase activity"/>
    <property type="evidence" value="ECO:0007669"/>
    <property type="project" value="InterPro"/>
</dbReference>
<reference evidence="2 3" key="1">
    <citation type="submission" date="2017-01" db="EMBL/GenBank/DDBJ databases">
        <authorList>
            <person name="Mah S.A."/>
            <person name="Swanson W.J."/>
            <person name="Moy G.W."/>
            <person name="Vacquier V.D."/>
        </authorList>
    </citation>
    <scope>NUCLEOTIDE SEQUENCE [LARGE SCALE GENOMIC DNA]</scope>
    <source>
        <strain evidence="2 3">DSM 26375</strain>
    </source>
</reference>
<sequence length="261" mass="27550">MNVPAQILRPIQPQPVVAPQFLNFRSLAGLVGDGGRRIRAGRLFRSGDFHQLDAAGAETLRLLGLNAVCDLRSAGEHQRHPSLLPAAGIPLAMEPPEADPSAATRVVGDPSATPQDVRIAMFDVYSGMPHRFATALRGVFEAALASRGGLLVQCAIGKDRTGVAVALLLAALGVPRETIMADYVVSNAARDAIFDAMAARNPGRGAPPAALLDPLLAADPDYLRAFWSQLDVDFGGEVGYLTSELGLGQDAVDELRANWLA</sequence>
<accession>A0A1N7Q359</accession>
<dbReference type="PANTHER" id="PTHR31126:SF1">
    <property type="entry name" value="TYROSINE SPECIFIC PROTEIN PHOSPHATASES DOMAIN-CONTAINING PROTEIN"/>
    <property type="match status" value="1"/>
</dbReference>
<evidence type="ECO:0000313" key="3">
    <source>
        <dbReference type="Proteomes" id="UP000186141"/>
    </source>
</evidence>